<accession>A0A498RE06</accession>
<gene>
    <name evidence="1" type="ORF">LUCI_5019</name>
</gene>
<dbReference type="AlphaFoldDB" id="A0A498RE06"/>
<evidence type="ECO:0000313" key="1">
    <source>
        <dbReference type="EMBL" id="VBB09721.1"/>
    </source>
</evidence>
<reference evidence="1 2" key="1">
    <citation type="submission" date="2018-06" db="EMBL/GenBank/DDBJ databases">
        <authorList>
            <person name="Strepis N."/>
        </authorList>
    </citation>
    <scope>NUCLEOTIDE SEQUENCE [LARGE SCALE GENOMIC DNA]</scope>
    <source>
        <strain evidence="1">LUCI</strain>
    </source>
</reference>
<organism evidence="1 2">
    <name type="scientific">Lucifera butyrica</name>
    <dbReference type="NCBI Taxonomy" id="1351585"/>
    <lineage>
        <taxon>Bacteria</taxon>
        <taxon>Bacillati</taxon>
        <taxon>Bacillota</taxon>
        <taxon>Negativicutes</taxon>
        <taxon>Veillonellales</taxon>
        <taxon>Veillonellaceae</taxon>
        <taxon>Lucifera</taxon>
    </lineage>
</organism>
<name>A0A498RE06_9FIRM</name>
<protein>
    <submittedName>
        <fullName evidence="1">Uncharacterized protein</fullName>
    </submittedName>
</protein>
<proteinExistence type="predicted"/>
<dbReference type="EMBL" id="UPPP01000133">
    <property type="protein sequence ID" value="VBB09721.1"/>
    <property type="molecule type" value="Genomic_DNA"/>
</dbReference>
<dbReference type="Proteomes" id="UP000277811">
    <property type="component" value="Unassembled WGS sequence"/>
</dbReference>
<sequence>MEGIWPILEKYGLVADESIVAVYLEKEQTS</sequence>
<keyword evidence="2" id="KW-1185">Reference proteome</keyword>
<evidence type="ECO:0000313" key="2">
    <source>
        <dbReference type="Proteomes" id="UP000277811"/>
    </source>
</evidence>